<dbReference type="OrthoDB" id="255884at2157"/>
<organism evidence="1 2">
    <name type="scientific">Halalkalicoccus paucihalophilus</name>
    <dbReference type="NCBI Taxonomy" id="1008153"/>
    <lineage>
        <taxon>Archaea</taxon>
        <taxon>Methanobacteriati</taxon>
        <taxon>Methanobacteriota</taxon>
        <taxon>Stenosarchaea group</taxon>
        <taxon>Halobacteria</taxon>
        <taxon>Halobacteriales</taxon>
        <taxon>Halococcaceae</taxon>
        <taxon>Halalkalicoccus</taxon>
    </lineage>
</organism>
<dbReference type="SUPFAM" id="SSF46785">
    <property type="entry name" value="Winged helix' DNA-binding domain"/>
    <property type="match status" value="1"/>
</dbReference>
<keyword evidence="2" id="KW-1185">Reference proteome</keyword>
<dbReference type="InterPro" id="IPR036390">
    <property type="entry name" value="WH_DNA-bd_sf"/>
</dbReference>
<evidence type="ECO:0000313" key="1">
    <source>
        <dbReference type="EMBL" id="KYH24104.1"/>
    </source>
</evidence>
<reference evidence="1 2" key="1">
    <citation type="submission" date="2016-02" db="EMBL/GenBank/DDBJ databases">
        <title>Genome sequence of Halalkalicoccus paucihalophilus DSM 24557.</title>
        <authorList>
            <person name="Poehlein A."/>
            <person name="Daniel R."/>
        </authorList>
    </citation>
    <scope>NUCLEOTIDE SEQUENCE [LARGE SCALE GENOMIC DNA]</scope>
    <source>
        <strain evidence="1 2">DSM 24557</strain>
    </source>
</reference>
<dbReference type="InterPro" id="IPR036388">
    <property type="entry name" value="WH-like_DNA-bd_sf"/>
</dbReference>
<dbReference type="Gene3D" id="1.10.10.10">
    <property type="entry name" value="Winged helix-like DNA-binding domain superfamily/Winged helix DNA-binding domain"/>
    <property type="match status" value="1"/>
</dbReference>
<dbReference type="EMBL" id="LTAZ01000016">
    <property type="protein sequence ID" value="KYH24104.1"/>
    <property type="molecule type" value="Genomic_DNA"/>
</dbReference>
<dbReference type="Proteomes" id="UP000075321">
    <property type="component" value="Unassembled WGS sequence"/>
</dbReference>
<dbReference type="PATRIC" id="fig|1008153.3.peg.3994"/>
<comment type="caution">
    <text evidence="1">The sequence shown here is derived from an EMBL/GenBank/DDBJ whole genome shotgun (WGS) entry which is preliminary data.</text>
</comment>
<protein>
    <recommendedName>
        <fullName evidence="3">Helix-turn-helix domain protein</fullName>
    </recommendedName>
</protein>
<evidence type="ECO:0000313" key="2">
    <source>
        <dbReference type="Proteomes" id="UP000075321"/>
    </source>
</evidence>
<name>A0A151A935_9EURY</name>
<accession>A0A151A935</accession>
<dbReference type="AlphaFoldDB" id="A0A151A935"/>
<sequence>MQKPTTDEELQAALTDDRYRILEVLAEHDELRSSEIRDHAEIPDGSKHYQLSILDSWDFITPVGTQYVGEHETGIPATLYTLTDEGHAVVEEY</sequence>
<proteinExistence type="predicted"/>
<gene>
    <name evidence="1" type="ORF">HAPAU_37470</name>
</gene>
<evidence type="ECO:0008006" key="3">
    <source>
        <dbReference type="Google" id="ProtNLM"/>
    </source>
</evidence>
<dbReference type="RefSeq" id="WP_066385329.1">
    <property type="nucleotide sequence ID" value="NZ_LTAZ01000016.1"/>
</dbReference>